<evidence type="ECO:0000313" key="2">
    <source>
        <dbReference type="Proteomes" id="UP000729402"/>
    </source>
</evidence>
<protein>
    <submittedName>
        <fullName evidence="1">Uncharacterized protein</fullName>
    </submittedName>
</protein>
<dbReference type="Proteomes" id="UP000729402">
    <property type="component" value="Unassembled WGS sequence"/>
</dbReference>
<proteinExistence type="predicted"/>
<dbReference type="AlphaFoldDB" id="A0A8J5UZ69"/>
<sequence length="74" mass="8084">MVFFGAKQLAHDVKPQRVPSVDGATFSSEAGNSNSLLDREVVGVLLGGRKLRRIFCNRNEEKQLTARGREDGPG</sequence>
<name>A0A8J5UZ69_ZIZPA</name>
<comment type="caution">
    <text evidence="1">The sequence shown here is derived from an EMBL/GenBank/DDBJ whole genome shotgun (WGS) entry which is preliminary data.</text>
</comment>
<keyword evidence="2" id="KW-1185">Reference proteome</keyword>
<evidence type="ECO:0000313" key="1">
    <source>
        <dbReference type="EMBL" id="KAG8050957.1"/>
    </source>
</evidence>
<accession>A0A8J5UZ69</accession>
<reference evidence="1" key="2">
    <citation type="submission" date="2021-02" db="EMBL/GenBank/DDBJ databases">
        <authorList>
            <person name="Kimball J.A."/>
            <person name="Haas M.W."/>
            <person name="Macchietto M."/>
            <person name="Kono T."/>
            <person name="Duquette J."/>
            <person name="Shao M."/>
        </authorList>
    </citation>
    <scope>NUCLEOTIDE SEQUENCE</scope>
    <source>
        <tissue evidence="1">Fresh leaf tissue</tissue>
    </source>
</reference>
<gene>
    <name evidence="1" type="ORF">GUJ93_ZPchr0009g695</name>
</gene>
<organism evidence="1 2">
    <name type="scientific">Zizania palustris</name>
    <name type="common">Northern wild rice</name>
    <dbReference type="NCBI Taxonomy" id="103762"/>
    <lineage>
        <taxon>Eukaryota</taxon>
        <taxon>Viridiplantae</taxon>
        <taxon>Streptophyta</taxon>
        <taxon>Embryophyta</taxon>
        <taxon>Tracheophyta</taxon>
        <taxon>Spermatophyta</taxon>
        <taxon>Magnoliopsida</taxon>
        <taxon>Liliopsida</taxon>
        <taxon>Poales</taxon>
        <taxon>Poaceae</taxon>
        <taxon>BOP clade</taxon>
        <taxon>Oryzoideae</taxon>
        <taxon>Oryzeae</taxon>
        <taxon>Zizaniinae</taxon>
        <taxon>Zizania</taxon>
    </lineage>
</organism>
<dbReference type="EMBL" id="JAAALK010000289">
    <property type="protein sequence ID" value="KAG8050957.1"/>
    <property type="molecule type" value="Genomic_DNA"/>
</dbReference>
<reference evidence="1" key="1">
    <citation type="journal article" date="2021" name="bioRxiv">
        <title>Whole Genome Assembly and Annotation of Northern Wild Rice, Zizania palustris L., Supports a Whole Genome Duplication in the Zizania Genus.</title>
        <authorList>
            <person name="Haas M."/>
            <person name="Kono T."/>
            <person name="Macchietto M."/>
            <person name="Millas R."/>
            <person name="McGilp L."/>
            <person name="Shao M."/>
            <person name="Duquette J."/>
            <person name="Hirsch C.N."/>
            <person name="Kimball J."/>
        </authorList>
    </citation>
    <scope>NUCLEOTIDE SEQUENCE</scope>
    <source>
        <tissue evidence="1">Fresh leaf tissue</tissue>
    </source>
</reference>